<organism evidence="1 2">
    <name type="scientific">Trachymyrmex cornetzi</name>
    <dbReference type="NCBI Taxonomy" id="471704"/>
    <lineage>
        <taxon>Eukaryota</taxon>
        <taxon>Metazoa</taxon>
        <taxon>Ecdysozoa</taxon>
        <taxon>Arthropoda</taxon>
        <taxon>Hexapoda</taxon>
        <taxon>Insecta</taxon>
        <taxon>Pterygota</taxon>
        <taxon>Neoptera</taxon>
        <taxon>Endopterygota</taxon>
        <taxon>Hymenoptera</taxon>
        <taxon>Apocrita</taxon>
        <taxon>Aculeata</taxon>
        <taxon>Formicoidea</taxon>
        <taxon>Formicidae</taxon>
        <taxon>Myrmicinae</taxon>
        <taxon>Trachymyrmex</taxon>
    </lineage>
</organism>
<sequence>MSYSHAEALDMIPILGERGGQFRATERLWQERYPNRSFKSDGSVNTHNYRYWAQENPHWF</sequence>
<reference evidence="1 2" key="1">
    <citation type="submission" date="2015-09" db="EMBL/GenBank/DDBJ databases">
        <title>Trachymyrmex cornetzi WGS genome.</title>
        <authorList>
            <person name="Nygaard S."/>
            <person name="Hu H."/>
            <person name="Boomsma J."/>
            <person name="Zhang G."/>
        </authorList>
    </citation>
    <scope>NUCLEOTIDE SEQUENCE [LARGE SCALE GENOMIC DNA]</scope>
    <source>
        <strain evidence="1">Tcor2-1</strain>
        <tissue evidence="1">Whole body</tissue>
    </source>
</reference>
<gene>
    <name evidence="1" type="ORF">ALC57_00571</name>
</gene>
<evidence type="ECO:0000313" key="1">
    <source>
        <dbReference type="EMBL" id="KYN29975.1"/>
    </source>
</evidence>
<evidence type="ECO:0000313" key="2">
    <source>
        <dbReference type="Proteomes" id="UP000078492"/>
    </source>
</evidence>
<keyword evidence="2" id="KW-1185">Reference proteome</keyword>
<name>A0A151JRW8_9HYME</name>
<accession>A0A151JRW8</accession>
<proteinExistence type="predicted"/>
<dbReference type="Proteomes" id="UP000078492">
    <property type="component" value="Unassembled WGS sequence"/>
</dbReference>
<protein>
    <submittedName>
        <fullName evidence="1">Uncharacterized protein</fullName>
    </submittedName>
</protein>
<dbReference type="EMBL" id="KQ978589">
    <property type="protein sequence ID" value="KYN29975.1"/>
    <property type="molecule type" value="Genomic_DNA"/>
</dbReference>
<dbReference type="AlphaFoldDB" id="A0A151JRW8"/>